<dbReference type="RefSeq" id="WP_109985723.1">
    <property type="nucleotide sequence ID" value="NZ_QGTD01000021.1"/>
</dbReference>
<dbReference type="Pfam" id="PF04932">
    <property type="entry name" value="Wzy_C"/>
    <property type="match status" value="1"/>
</dbReference>
<feature type="transmembrane region" description="Helical" evidence="5">
    <location>
        <begin position="158"/>
        <end position="176"/>
    </location>
</feature>
<dbReference type="PANTHER" id="PTHR37422:SF17">
    <property type="entry name" value="O-ANTIGEN LIGASE"/>
    <property type="match status" value="1"/>
</dbReference>
<name>A0A317KVY1_9BACI</name>
<feature type="transmembrane region" description="Helical" evidence="5">
    <location>
        <begin position="330"/>
        <end position="350"/>
    </location>
</feature>
<feature type="transmembrane region" description="Helical" evidence="5">
    <location>
        <begin position="385"/>
        <end position="402"/>
    </location>
</feature>
<feature type="transmembrane region" description="Helical" evidence="5">
    <location>
        <begin position="185"/>
        <end position="201"/>
    </location>
</feature>
<keyword evidence="2 5" id="KW-0812">Transmembrane</keyword>
<proteinExistence type="predicted"/>
<evidence type="ECO:0000313" key="7">
    <source>
        <dbReference type="EMBL" id="PWU66588.1"/>
    </source>
</evidence>
<evidence type="ECO:0000256" key="5">
    <source>
        <dbReference type="SAM" id="Phobius"/>
    </source>
</evidence>
<feature type="domain" description="O-antigen ligase-related" evidence="6">
    <location>
        <begin position="190"/>
        <end position="338"/>
    </location>
</feature>
<reference evidence="7 8" key="1">
    <citation type="submission" date="2018-05" db="EMBL/GenBank/DDBJ databases">
        <title>Genomic analysis of Gracilibacillus dipsosauri DD1 reveals novel features of a salt-tolerant amylase.</title>
        <authorList>
            <person name="Deutch C.E."/>
            <person name="Yang S."/>
        </authorList>
    </citation>
    <scope>NUCLEOTIDE SEQUENCE [LARGE SCALE GENOMIC DNA]</scope>
    <source>
        <strain evidence="7 8">DD1</strain>
    </source>
</reference>
<keyword evidence="8" id="KW-1185">Reference proteome</keyword>
<feature type="transmembrane region" description="Helical" evidence="5">
    <location>
        <begin position="362"/>
        <end position="379"/>
    </location>
</feature>
<dbReference type="AlphaFoldDB" id="A0A317KVY1"/>
<sequence length="407" mass="46150">MRLFKFLFKGEVVFAGFILSSTFKGIIPYSPFDLTVLFMVWSFFIALKRVMRNPTLDKVSILPIVLYFSSAIMVIFSLTYTIGGKYGTDKALMFVSLTAWSFVGVFFLIRNAESLHLFLKGIIFYSMITVCYVVFDYFSGGLVTGYNRIGIDGGNTIGLARVSGLAVLVLLVMYIYKKVHIKQKILALLMILLSITTLMLSGSRMPLIALLATIIVLFLWSISFQKVKFSMDVRISKKILLLLAAIPIMIVSLIPFINTGMFYTTIERFTSLFSGESIDSKRIELYRSAISLWEENPLFGGGIGSFPIHYWGVDGRAYPHNFFLESLSELGIFGFLFIVLLVLFSFITIWKTRKKGMNNLQLAIALIFLFLLLNANVTGDINDNRYLFTFIALTFCLNLFEYKKDTL</sequence>
<evidence type="ECO:0000256" key="2">
    <source>
        <dbReference type="ARBA" id="ARBA00022692"/>
    </source>
</evidence>
<dbReference type="EMBL" id="QGTD01000021">
    <property type="protein sequence ID" value="PWU66588.1"/>
    <property type="molecule type" value="Genomic_DNA"/>
</dbReference>
<feature type="transmembrane region" description="Helical" evidence="5">
    <location>
        <begin position="59"/>
        <end position="79"/>
    </location>
</feature>
<keyword evidence="4 5" id="KW-0472">Membrane</keyword>
<feature type="transmembrane region" description="Helical" evidence="5">
    <location>
        <begin position="26"/>
        <end position="47"/>
    </location>
</feature>
<evidence type="ECO:0000256" key="3">
    <source>
        <dbReference type="ARBA" id="ARBA00022989"/>
    </source>
</evidence>
<feature type="transmembrane region" description="Helical" evidence="5">
    <location>
        <begin position="117"/>
        <end position="138"/>
    </location>
</feature>
<evidence type="ECO:0000256" key="1">
    <source>
        <dbReference type="ARBA" id="ARBA00004141"/>
    </source>
</evidence>
<protein>
    <recommendedName>
        <fullName evidence="6">O-antigen ligase-related domain-containing protein</fullName>
    </recommendedName>
</protein>
<feature type="transmembrane region" description="Helical" evidence="5">
    <location>
        <begin position="239"/>
        <end position="263"/>
    </location>
</feature>
<dbReference type="InterPro" id="IPR051533">
    <property type="entry name" value="WaaL-like"/>
</dbReference>
<feature type="transmembrane region" description="Helical" evidence="5">
    <location>
        <begin position="207"/>
        <end position="227"/>
    </location>
</feature>
<evidence type="ECO:0000256" key="4">
    <source>
        <dbReference type="ARBA" id="ARBA00023136"/>
    </source>
</evidence>
<dbReference type="PANTHER" id="PTHR37422">
    <property type="entry name" value="TEICHURONIC ACID BIOSYNTHESIS PROTEIN TUAE"/>
    <property type="match status" value="1"/>
</dbReference>
<dbReference type="OrthoDB" id="104748at2"/>
<evidence type="ECO:0000313" key="8">
    <source>
        <dbReference type="Proteomes" id="UP000245624"/>
    </source>
</evidence>
<keyword evidence="3 5" id="KW-1133">Transmembrane helix</keyword>
<gene>
    <name evidence="7" type="ORF">DLJ74_19395</name>
</gene>
<organism evidence="7 8">
    <name type="scientific">Gracilibacillus dipsosauri</name>
    <dbReference type="NCBI Taxonomy" id="178340"/>
    <lineage>
        <taxon>Bacteria</taxon>
        <taxon>Bacillati</taxon>
        <taxon>Bacillota</taxon>
        <taxon>Bacilli</taxon>
        <taxon>Bacillales</taxon>
        <taxon>Bacillaceae</taxon>
        <taxon>Gracilibacillus</taxon>
    </lineage>
</organism>
<comment type="subcellular location">
    <subcellularLocation>
        <location evidence="1">Membrane</location>
        <topology evidence="1">Multi-pass membrane protein</topology>
    </subcellularLocation>
</comment>
<evidence type="ECO:0000259" key="6">
    <source>
        <dbReference type="Pfam" id="PF04932"/>
    </source>
</evidence>
<dbReference type="GO" id="GO:0016020">
    <property type="term" value="C:membrane"/>
    <property type="evidence" value="ECO:0007669"/>
    <property type="project" value="UniProtKB-SubCell"/>
</dbReference>
<accession>A0A317KVY1</accession>
<dbReference type="Proteomes" id="UP000245624">
    <property type="component" value="Unassembled WGS sequence"/>
</dbReference>
<comment type="caution">
    <text evidence="7">The sequence shown here is derived from an EMBL/GenBank/DDBJ whole genome shotgun (WGS) entry which is preliminary data.</text>
</comment>
<dbReference type="InterPro" id="IPR007016">
    <property type="entry name" value="O-antigen_ligase-rel_domated"/>
</dbReference>
<feature type="transmembrane region" description="Helical" evidence="5">
    <location>
        <begin position="91"/>
        <end position="110"/>
    </location>
</feature>